<dbReference type="InterPro" id="IPR009057">
    <property type="entry name" value="Homeodomain-like_sf"/>
</dbReference>
<keyword evidence="3" id="KW-0804">Transcription</keyword>
<dbReference type="Pfam" id="PF12833">
    <property type="entry name" value="HTH_18"/>
    <property type="match status" value="1"/>
</dbReference>
<gene>
    <name evidence="6" type="ORF">MMAGJ_12330</name>
</gene>
<sequence>MLAEHAGGSAAADRDRPTAAFQSPTTPRDMRLTLGSADSGIDLRFISHTFAGPADWSVFGPEHEVRVWRRGTARHKEVVFDRGPNGYVTPRASDVWVIPAGSKSAALARDAACEFVRLTLSPALIGAPTLRPVVGRRDPLLHHMIERIAGTAGRTDPVSRLLRESLTDALRLHILDIYGERPTPVQQPGRAFDQAARQRLVDFLRDGLDREIDHPTLANVAGMPVAGFRRAFARTFNTTPYQYVLDQRIEKAKTLLSTTRMTMTEISVAAGFSSPSHFATTFKQRVGITPSAYRSEL</sequence>
<evidence type="ECO:0000256" key="2">
    <source>
        <dbReference type="ARBA" id="ARBA00023125"/>
    </source>
</evidence>
<feature type="domain" description="HTH araC/xylS-type" evidence="5">
    <location>
        <begin position="198"/>
        <end position="296"/>
    </location>
</feature>
<dbReference type="PANTHER" id="PTHR46796">
    <property type="entry name" value="HTH-TYPE TRANSCRIPTIONAL ACTIVATOR RHAS-RELATED"/>
    <property type="match status" value="1"/>
</dbReference>
<reference evidence="6 7" key="1">
    <citation type="journal article" date="2019" name="Emerg. Microbes Infect.">
        <title>Comprehensive subspecies identification of 175 nontuberculous mycobacteria species based on 7547 genomic profiles.</title>
        <authorList>
            <person name="Matsumoto Y."/>
            <person name="Kinjo T."/>
            <person name="Motooka D."/>
            <person name="Nabeya D."/>
            <person name="Jung N."/>
            <person name="Uechi K."/>
            <person name="Horii T."/>
            <person name="Iida T."/>
            <person name="Fujita J."/>
            <person name="Nakamura S."/>
        </authorList>
    </citation>
    <scope>NUCLEOTIDE SEQUENCE [LARGE SCALE GENOMIC DNA]</scope>
    <source>
        <strain evidence="6 7">JCM 12375</strain>
    </source>
</reference>
<dbReference type="InterPro" id="IPR050204">
    <property type="entry name" value="AraC_XylS_family_regulators"/>
</dbReference>
<protein>
    <recommendedName>
        <fullName evidence="5">HTH araC/xylS-type domain-containing protein</fullName>
    </recommendedName>
</protein>
<dbReference type="PANTHER" id="PTHR46796:SF6">
    <property type="entry name" value="ARAC SUBFAMILY"/>
    <property type="match status" value="1"/>
</dbReference>
<organism evidence="6 7">
    <name type="scientific">Mycolicibacterium mageritense</name>
    <name type="common">Mycobacterium mageritense</name>
    <dbReference type="NCBI Taxonomy" id="53462"/>
    <lineage>
        <taxon>Bacteria</taxon>
        <taxon>Bacillati</taxon>
        <taxon>Actinomycetota</taxon>
        <taxon>Actinomycetes</taxon>
        <taxon>Mycobacteriales</taxon>
        <taxon>Mycobacteriaceae</taxon>
        <taxon>Mycolicibacterium</taxon>
    </lineage>
</organism>
<dbReference type="Gene3D" id="1.10.10.60">
    <property type="entry name" value="Homeodomain-like"/>
    <property type="match status" value="2"/>
</dbReference>
<dbReference type="SUPFAM" id="SSF46689">
    <property type="entry name" value="Homeodomain-like"/>
    <property type="match status" value="2"/>
</dbReference>
<evidence type="ECO:0000313" key="6">
    <source>
        <dbReference type="EMBL" id="BBX31951.1"/>
    </source>
</evidence>
<dbReference type="Proteomes" id="UP000465622">
    <property type="component" value="Chromosome"/>
</dbReference>
<evidence type="ECO:0000256" key="4">
    <source>
        <dbReference type="SAM" id="MobiDB-lite"/>
    </source>
</evidence>
<accession>A0ABM7HN57</accession>
<keyword evidence="1" id="KW-0805">Transcription regulation</keyword>
<dbReference type="EMBL" id="AP022567">
    <property type="protein sequence ID" value="BBX31951.1"/>
    <property type="molecule type" value="Genomic_DNA"/>
</dbReference>
<keyword evidence="7" id="KW-1185">Reference proteome</keyword>
<evidence type="ECO:0000256" key="1">
    <source>
        <dbReference type="ARBA" id="ARBA00023015"/>
    </source>
</evidence>
<dbReference type="InterPro" id="IPR018062">
    <property type="entry name" value="HTH_AraC-typ_CS"/>
</dbReference>
<dbReference type="PROSITE" id="PS01124">
    <property type="entry name" value="HTH_ARAC_FAMILY_2"/>
    <property type="match status" value="1"/>
</dbReference>
<dbReference type="InterPro" id="IPR018060">
    <property type="entry name" value="HTH_AraC"/>
</dbReference>
<dbReference type="PROSITE" id="PS00041">
    <property type="entry name" value="HTH_ARAC_FAMILY_1"/>
    <property type="match status" value="1"/>
</dbReference>
<keyword evidence="2" id="KW-0238">DNA-binding</keyword>
<evidence type="ECO:0000313" key="7">
    <source>
        <dbReference type="Proteomes" id="UP000465622"/>
    </source>
</evidence>
<feature type="region of interest" description="Disordered" evidence="4">
    <location>
        <begin position="1"/>
        <end position="32"/>
    </location>
</feature>
<dbReference type="InterPro" id="IPR020449">
    <property type="entry name" value="Tscrpt_reg_AraC-type_HTH"/>
</dbReference>
<proteinExistence type="predicted"/>
<dbReference type="SMART" id="SM00342">
    <property type="entry name" value="HTH_ARAC"/>
    <property type="match status" value="1"/>
</dbReference>
<evidence type="ECO:0000259" key="5">
    <source>
        <dbReference type="PROSITE" id="PS01124"/>
    </source>
</evidence>
<evidence type="ECO:0000256" key="3">
    <source>
        <dbReference type="ARBA" id="ARBA00023163"/>
    </source>
</evidence>
<dbReference type="PRINTS" id="PR00032">
    <property type="entry name" value="HTHARAC"/>
</dbReference>
<name>A0ABM7HN57_MYCME</name>